<accession>A0ABV7Y584</accession>
<sequence length="81" mass="8919">MSSHRLQLLLDEERYERIVTLAKQRKTSVAAVVREAIDRGLPSAPHRRVAAQNRILAAEPMPVGVRHVVPDADGVTGLLES</sequence>
<keyword evidence="2" id="KW-1185">Reference proteome</keyword>
<dbReference type="Proteomes" id="UP001595699">
    <property type="component" value="Unassembled WGS sequence"/>
</dbReference>
<evidence type="ECO:0000313" key="1">
    <source>
        <dbReference type="EMBL" id="MFC3760436.1"/>
    </source>
</evidence>
<proteinExistence type="predicted"/>
<comment type="caution">
    <text evidence="1">The sequence shown here is derived from an EMBL/GenBank/DDBJ whole genome shotgun (WGS) entry which is preliminary data.</text>
</comment>
<name>A0ABV7Y584_9ACTN</name>
<gene>
    <name evidence="1" type="ORF">ACFOUW_06280</name>
</gene>
<dbReference type="EMBL" id="JBHRZH010000005">
    <property type="protein sequence ID" value="MFC3760436.1"/>
    <property type="molecule type" value="Genomic_DNA"/>
</dbReference>
<organism evidence="1 2">
    <name type="scientific">Tenggerimyces flavus</name>
    <dbReference type="NCBI Taxonomy" id="1708749"/>
    <lineage>
        <taxon>Bacteria</taxon>
        <taxon>Bacillati</taxon>
        <taxon>Actinomycetota</taxon>
        <taxon>Actinomycetes</taxon>
        <taxon>Propionibacteriales</taxon>
        <taxon>Nocardioidaceae</taxon>
        <taxon>Tenggerimyces</taxon>
    </lineage>
</organism>
<reference evidence="2" key="1">
    <citation type="journal article" date="2019" name="Int. J. Syst. Evol. Microbiol.">
        <title>The Global Catalogue of Microorganisms (GCM) 10K type strain sequencing project: providing services to taxonomists for standard genome sequencing and annotation.</title>
        <authorList>
            <consortium name="The Broad Institute Genomics Platform"/>
            <consortium name="The Broad Institute Genome Sequencing Center for Infectious Disease"/>
            <person name="Wu L."/>
            <person name="Ma J."/>
        </authorList>
    </citation>
    <scope>NUCLEOTIDE SEQUENCE [LARGE SCALE GENOMIC DNA]</scope>
    <source>
        <strain evidence="2">CGMCC 4.7241</strain>
    </source>
</reference>
<dbReference type="CDD" id="cd21631">
    <property type="entry name" value="RHH_CopG_NikR-like"/>
    <property type="match status" value="1"/>
</dbReference>
<evidence type="ECO:0000313" key="2">
    <source>
        <dbReference type="Proteomes" id="UP001595699"/>
    </source>
</evidence>
<dbReference type="RefSeq" id="WP_205122519.1">
    <property type="nucleotide sequence ID" value="NZ_JAFBCM010000001.1"/>
</dbReference>
<protein>
    <submittedName>
        <fullName evidence="1">CopG family transcriptional regulator</fullName>
    </submittedName>
</protein>